<keyword evidence="2" id="KW-1185">Reference proteome</keyword>
<dbReference type="Proteomes" id="UP000272706">
    <property type="component" value="Unassembled WGS sequence"/>
</dbReference>
<reference evidence="1 2" key="1">
    <citation type="submission" date="2018-09" db="EMBL/GenBank/DDBJ databases">
        <title>Mesorhizobium carmichaelinearum sp. nov. isolated from Carmichaelinea spp. root nodules in New Zealand.</title>
        <authorList>
            <person name="De Meyer S.E."/>
        </authorList>
    </citation>
    <scope>NUCLEOTIDE SEQUENCE [LARGE SCALE GENOMIC DNA]</scope>
    <source>
        <strain evidence="1 2">ICMP19557</strain>
    </source>
</reference>
<protein>
    <recommendedName>
        <fullName evidence="3">Competence protein</fullName>
    </recommendedName>
</protein>
<dbReference type="AlphaFoldDB" id="A0A3A5K181"/>
<dbReference type="RefSeq" id="WP_120018661.1">
    <property type="nucleotide sequence ID" value="NZ_QZWZ01000055.1"/>
</dbReference>
<dbReference type="OrthoDB" id="4212451at2"/>
<sequence length="232" mass="26590">MLYAWIDGVKRPPLAKGEHTTCPDCGGALTSVIPVENVPHWRHKAGDCDPWSESEGQWHLGWKDQFDLRCREINLIDSMTGEHHRADVLCGASTARATVLELQHSSISEEERAAREAFYKKAHRMFWLVHVHNESTFAGYSFGFSLDFSKRIQVIEGQTYAIMRWMGRSKQFIEKWKRASAHVFFDWQGHIFFLAGDALARRLTGGTPLQKGEFALCALTREQFIRAVHWAD</sequence>
<proteinExistence type="predicted"/>
<dbReference type="EMBL" id="QZWZ01000055">
    <property type="protein sequence ID" value="RJT28155.1"/>
    <property type="molecule type" value="Genomic_DNA"/>
</dbReference>
<gene>
    <name evidence="1" type="ORF">D3227_34815</name>
</gene>
<comment type="caution">
    <text evidence="1">The sequence shown here is derived from an EMBL/GenBank/DDBJ whole genome shotgun (WGS) entry which is preliminary data.</text>
</comment>
<accession>A0A3A5K181</accession>
<evidence type="ECO:0000313" key="1">
    <source>
        <dbReference type="EMBL" id="RJT28155.1"/>
    </source>
</evidence>
<name>A0A3A5K181_9HYPH</name>
<evidence type="ECO:0008006" key="3">
    <source>
        <dbReference type="Google" id="ProtNLM"/>
    </source>
</evidence>
<evidence type="ECO:0000313" key="2">
    <source>
        <dbReference type="Proteomes" id="UP000272706"/>
    </source>
</evidence>
<organism evidence="1 2">
    <name type="scientific">Mesorhizobium waimense</name>
    <dbReference type="NCBI Taxonomy" id="1300307"/>
    <lineage>
        <taxon>Bacteria</taxon>
        <taxon>Pseudomonadati</taxon>
        <taxon>Pseudomonadota</taxon>
        <taxon>Alphaproteobacteria</taxon>
        <taxon>Hyphomicrobiales</taxon>
        <taxon>Phyllobacteriaceae</taxon>
        <taxon>Mesorhizobium</taxon>
    </lineage>
</organism>